<protein>
    <submittedName>
        <fullName evidence="2">Uncharacterized protein</fullName>
    </submittedName>
</protein>
<evidence type="ECO:0000313" key="3">
    <source>
        <dbReference type="Proteomes" id="UP000636800"/>
    </source>
</evidence>
<comment type="caution">
    <text evidence="2">The sequence shown here is derived from an EMBL/GenBank/DDBJ whole genome shotgun (WGS) entry which is preliminary data.</text>
</comment>
<sequence length="151" mass="17194">MRQALYGFMFDVLPALRRHIETHPAASSESFITAKSSSGEDLRDTVRRPTREKEERERIDLFSSNDNLRVLCDVIDIMGFVAINLNGLPTMIHIVKFVRACQVELGSRNNEQKLAASRRKARGRQHGLTAQKRQERSKKLLSYLRPDGSGL</sequence>
<dbReference type="OrthoDB" id="1917273at2759"/>
<dbReference type="Proteomes" id="UP000636800">
    <property type="component" value="Unassembled WGS sequence"/>
</dbReference>
<organism evidence="2 3">
    <name type="scientific">Vanilla planifolia</name>
    <name type="common">Vanilla</name>
    <dbReference type="NCBI Taxonomy" id="51239"/>
    <lineage>
        <taxon>Eukaryota</taxon>
        <taxon>Viridiplantae</taxon>
        <taxon>Streptophyta</taxon>
        <taxon>Embryophyta</taxon>
        <taxon>Tracheophyta</taxon>
        <taxon>Spermatophyta</taxon>
        <taxon>Magnoliopsida</taxon>
        <taxon>Liliopsida</taxon>
        <taxon>Asparagales</taxon>
        <taxon>Orchidaceae</taxon>
        <taxon>Vanilloideae</taxon>
        <taxon>Vanilleae</taxon>
        <taxon>Vanilla</taxon>
    </lineage>
</organism>
<name>A0A835PBX2_VANPL</name>
<dbReference type="EMBL" id="JADCNL010000289">
    <property type="protein sequence ID" value="KAG0448683.1"/>
    <property type="molecule type" value="Genomic_DNA"/>
</dbReference>
<dbReference type="AlphaFoldDB" id="A0A835PBX2"/>
<evidence type="ECO:0000313" key="2">
    <source>
        <dbReference type="EMBL" id="KAG0448683.1"/>
    </source>
</evidence>
<proteinExistence type="predicted"/>
<reference evidence="2 3" key="1">
    <citation type="journal article" date="2020" name="Nat. Food">
        <title>A phased Vanilla planifolia genome enables genetic improvement of flavour and production.</title>
        <authorList>
            <person name="Hasing T."/>
            <person name="Tang H."/>
            <person name="Brym M."/>
            <person name="Khazi F."/>
            <person name="Huang T."/>
            <person name="Chambers A.H."/>
        </authorList>
    </citation>
    <scope>NUCLEOTIDE SEQUENCE [LARGE SCALE GENOMIC DNA]</scope>
    <source>
        <tissue evidence="2">Leaf</tissue>
    </source>
</reference>
<feature type="region of interest" description="Disordered" evidence="1">
    <location>
        <begin position="112"/>
        <end position="136"/>
    </location>
</feature>
<keyword evidence="3" id="KW-1185">Reference proteome</keyword>
<feature type="region of interest" description="Disordered" evidence="1">
    <location>
        <begin position="27"/>
        <end position="51"/>
    </location>
</feature>
<feature type="compositionally biased region" description="Basic and acidic residues" evidence="1">
    <location>
        <begin position="38"/>
        <end position="51"/>
    </location>
</feature>
<feature type="compositionally biased region" description="Basic residues" evidence="1">
    <location>
        <begin position="116"/>
        <end position="125"/>
    </location>
</feature>
<accession>A0A835PBX2</accession>
<evidence type="ECO:0000256" key="1">
    <source>
        <dbReference type="SAM" id="MobiDB-lite"/>
    </source>
</evidence>
<gene>
    <name evidence="2" type="ORF">HPP92_027709</name>
</gene>
<feature type="compositionally biased region" description="Polar residues" evidence="1">
    <location>
        <begin position="27"/>
        <end position="37"/>
    </location>
</feature>